<accession>A0A2U8E6G0</accession>
<dbReference type="PANTHER" id="PTHR32018">
    <property type="entry name" value="RHAMNOGALACTURONATE LYASE FAMILY PROTEIN"/>
    <property type="match status" value="1"/>
</dbReference>
<dbReference type="PANTHER" id="PTHR32018:SF1">
    <property type="entry name" value="RHAMNOGALACTURONAN ENDOLYASE"/>
    <property type="match status" value="1"/>
</dbReference>
<dbReference type="CDD" id="cd10316">
    <property type="entry name" value="RGL4_M"/>
    <property type="match status" value="1"/>
</dbReference>
<sequence>MRHLPLLVVTILFACQSLCAAAVATGLVTLERHDKTIILSNGLVRAEIDRATGNLAQFSLGERAVLASPSYLDWHTGKNNHLARPALTIAADPAKNAGQKAELVFAQNGRGEIDVALHYVMLPGERALRMFAVFTHPADRAAFTMAQARFVSRVSDKLFDTIAVDADRFRELPPADTPFEILGPKESMRFTGGPWKNQITDKYHYFTDAGGHYAHGWIGGNSRLGCWIIYGSTEDQNGGPTRQHNTAHWQRILLKILACSHYGAPNTIAPAGRAWQKVYGPWMLYLNENADPAALRADAERQAAAERAAWPAPWLDHPAFAKAAERGAVGGRLVVRDPQSPAANAANAWVGLAEPSPDWQRQARNYQYWTRADARGNFHIPSVRAGNHTLYAFVDGVLGEFRRDDIAVNPGATTALGDLIWTPVRHGRQLWEIGTPDRTAREFRHGDNHRRWGLWLEYPKDFPNDITYIIGKSDPRRDWNYAQIARIQPDGTYRGATWRILFDCDKSISTGGGDAVLHLAIAGAHNSILRVLVNGREAAIVRDLPKDNAMMRAGIHGQYTARDVRFPADWLREGQNEIALEHQGANAVAKNIMYDYLRLEVPQ</sequence>
<evidence type="ECO:0000259" key="4">
    <source>
        <dbReference type="Pfam" id="PF14686"/>
    </source>
</evidence>
<dbReference type="InterPro" id="IPR029413">
    <property type="entry name" value="RG-lyase_II"/>
</dbReference>
<dbReference type="CDD" id="cd10317">
    <property type="entry name" value="RGL4_C"/>
    <property type="match status" value="1"/>
</dbReference>
<name>A0A2U8E6G0_9BACT</name>
<dbReference type="Pfam" id="PF14683">
    <property type="entry name" value="CBM-like"/>
    <property type="match status" value="1"/>
</dbReference>
<organism evidence="5 6">
    <name type="scientific">Ereboglobus luteus</name>
    <dbReference type="NCBI Taxonomy" id="1796921"/>
    <lineage>
        <taxon>Bacteria</taxon>
        <taxon>Pseudomonadati</taxon>
        <taxon>Verrucomicrobiota</taxon>
        <taxon>Opitutia</taxon>
        <taxon>Opitutales</taxon>
        <taxon>Opitutaceae</taxon>
        <taxon>Ereboglobus</taxon>
    </lineage>
</organism>
<evidence type="ECO:0000259" key="3">
    <source>
        <dbReference type="Pfam" id="PF14683"/>
    </source>
</evidence>
<dbReference type="InterPro" id="IPR051850">
    <property type="entry name" value="Polysacch_Lyase_4"/>
</dbReference>
<dbReference type="AlphaFoldDB" id="A0A2U8E6G0"/>
<dbReference type="Pfam" id="PF14686">
    <property type="entry name" value="fn3_3"/>
    <property type="match status" value="1"/>
</dbReference>
<reference evidence="5 6" key="1">
    <citation type="journal article" date="2018" name="Syst. Appl. Microbiol.">
        <title>Ereboglobus luteus gen. nov. sp. nov. from cockroach guts, and new insights into the oxygen relationship of the genera Opitutus and Didymococcus (Verrucomicrobia: Opitutaceae).</title>
        <authorList>
            <person name="Tegtmeier D."/>
            <person name="Belitz A."/>
            <person name="Radek R."/>
            <person name="Heimerl T."/>
            <person name="Brune A."/>
        </authorList>
    </citation>
    <scope>NUCLEOTIDE SEQUENCE [LARGE SCALE GENOMIC DNA]</scope>
    <source>
        <strain evidence="5 6">Ho45</strain>
    </source>
</reference>
<dbReference type="SUPFAM" id="SSF49452">
    <property type="entry name" value="Starch-binding domain-like"/>
    <property type="match status" value="1"/>
</dbReference>
<feature type="domain" description="Rhamnogalacturonan lyase" evidence="4">
    <location>
        <begin position="346"/>
        <end position="416"/>
    </location>
</feature>
<feature type="domain" description="Rhamnogalacturonan lyase" evidence="3">
    <location>
        <begin position="429"/>
        <end position="599"/>
    </location>
</feature>
<dbReference type="InterPro" id="IPR008979">
    <property type="entry name" value="Galactose-bd-like_sf"/>
</dbReference>
<evidence type="ECO:0000256" key="2">
    <source>
        <dbReference type="SAM" id="SignalP"/>
    </source>
</evidence>
<evidence type="ECO:0000313" key="5">
    <source>
        <dbReference type="EMBL" id="AWI10411.1"/>
    </source>
</evidence>
<dbReference type="EMBL" id="CP023004">
    <property type="protein sequence ID" value="AWI10411.1"/>
    <property type="molecule type" value="Genomic_DNA"/>
</dbReference>
<dbReference type="SUPFAM" id="SSF49785">
    <property type="entry name" value="Galactose-binding domain-like"/>
    <property type="match status" value="1"/>
</dbReference>
<dbReference type="InterPro" id="IPR013784">
    <property type="entry name" value="Carb-bd-like_fold"/>
</dbReference>
<dbReference type="Gene3D" id="2.70.98.10">
    <property type="match status" value="1"/>
</dbReference>
<dbReference type="Gene3D" id="2.60.40.1120">
    <property type="entry name" value="Carboxypeptidase-like, regulatory domain"/>
    <property type="match status" value="1"/>
</dbReference>
<dbReference type="RefSeq" id="WP_108826312.1">
    <property type="nucleotide sequence ID" value="NZ_CP023004.1"/>
</dbReference>
<feature type="signal peptide" evidence="2">
    <location>
        <begin position="1"/>
        <end position="20"/>
    </location>
</feature>
<evidence type="ECO:0008006" key="7">
    <source>
        <dbReference type="Google" id="ProtNLM"/>
    </source>
</evidence>
<gene>
    <name evidence="5" type="ORF">CKA38_15135</name>
</gene>
<proteinExistence type="predicted"/>
<feature type="chain" id="PRO_5015873770" description="Rhamnogalacturonan endolyase" evidence="2">
    <location>
        <begin position="21"/>
        <end position="603"/>
    </location>
</feature>
<dbReference type="KEGG" id="elut:CKA38_15135"/>
<evidence type="ECO:0000313" key="6">
    <source>
        <dbReference type="Proteomes" id="UP000244896"/>
    </source>
</evidence>
<dbReference type="Proteomes" id="UP000244896">
    <property type="component" value="Chromosome"/>
</dbReference>
<keyword evidence="6" id="KW-1185">Reference proteome</keyword>
<dbReference type="InterPro" id="IPR029411">
    <property type="entry name" value="RG-lyase_III"/>
</dbReference>
<keyword evidence="1 2" id="KW-0732">Signal</keyword>
<dbReference type="Gene3D" id="2.60.120.260">
    <property type="entry name" value="Galactose-binding domain-like"/>
    <property type="match status" value="1"/>
</dbReference>
<dbReference type="OrthoDB" id="101122at2"/>
<evidence type="ECO:0000256" key="1">
    <source>
        <dbReference type="ARBA" id="ARBA00022729"/>
    </source>
</evidence>
<dbReference type="PROSITE" id="PS51257">
    <property type="entry name" value="PROKAR_LIPOPROTEIN"/>
    <property type="match status" value="1"/>
</dbReference>
<dbReference type="GO" id="GO:0030246">
    <property type="term" value="F:carbohydrate binding"/>
    <property type="evidence" value="ECO:0007669"/>
    <property type="project" value="InterPro"/>
</dbReference>
<protein>
    <recommendedName>
        <fullName evidence="7">Rhamnogalacturonan endolyase</fullName>
    </recommendedName>
</protein>
<dbReference type="InterPro" id="IPR014718">
    <property type="entry name" value="GH-type_carb-bd"/>
</dbReference>